<evidence type="ECO:0000313" key="4">
    <source>
        <dbReference type="Proteomes" id="UP000460751"/>
    </source>
</evidence>
<evidence type="ECO:0008006" key="5">
    <source>
        <dbReference type="Google" id="ProtNLM"/>
    </source>
</evidence>
<feature type="region of interest" description="Disordered" evidence="1">
    <location>
        <begin position="65"/>
        <end position="86"/>
    </location>
</feature>
<gene>
    <name evidence="3" type="ORF">GLW01_09205</name>
</gene>
<comment type="caution">
    <text evidence="3">The sequence shown here is derived from an EMBL/GenBank/DDBJ whole genome shotgun (WGS) entry which is preliminary data.</text>
</comment>
<evidence type="ECO:0000313" key="3">
    <source>
        <dbReference type="EMBL" id="MYL26967.1"/>
    </source>
</evidence>
<proteinExistence type="predicted"/>
<feature type="chain" id="PRO_5040937776" description="Peptidoglycan-binding protein CsiV" evidence="2">
    <location>
        <begin position="26"/>
        <end position="253"/>
    </location>
</feature>
<dbReference type="OrthoDB" id="5566524at2"/>
<dbReference type="RefSeq" id="WP_160898856.1">
    <property type="nucleotide sequence ID" value="NZ_WMEX01000004.1"/>
</dbReference>
<dbReference type="Proteomes" id="UP000460751">
    <property type="component" value="Unassembled WGS sequence"/>
</dbReference>
<dbReference type="AlphaFoldDB" id="A0A9X5B681"/>
<feature type="signal peptide" evidence="2">
    <location>
        <begin position="1"/>
        <end position="25"/>
    </location>
</feature>
<dbReference type="InterPro" id="IPR021241">
    <property type="entry name" value="CsiV"/>
</dbReference>
<organism evidence="3 4">
    <name type="scientific">Vreelandella halophila</name>
    <dbReference type="NCBI Taxonomy" id="86177"/>
    <lineage>
        <taxon>Bacteria</taxon>
        <taxon>Pseudomonadati</taxon>
        <taxon>Pseudomonadota</taxon>
        <taxon>Gammaproteobacteria</taxon>
        <taxon>Oceanospirillales</taxon>
        <taxon>Halomonadaceae</taxon>
        <taxon>Vreelandella</taxon>
    </lineage>
</organism>
<dbReference type="EMBL" id="WMEX01000004">
    <property type="protein sequence ID" value="MYL26967.1"/>
    <property type="molecule type" value="Genomic_DNA"/>
</dbReference>
<dbReference type="Pfam" id="PF10972">
    <property type="entry name" value="CsiV"/>
    <property type="match status" value="1"/>
</dbReference>
<keyword evidence="4" id="KW-1185">Reference proteome</keyword>
<reference evidence="3 4" key="1">
    <citation type="submission" date="2019-11" db="EMBL/GenBank/DDBJ databases">
        <title>Genome sequences of 17 halophilic strains isolated from different environments.</title>
        <authorList>
            <person name="Furrow R.E."/>
        </authorList>
    </citation>
    <scope>NUCLEOTIDE SEQUENCE [LARGE SCALE GENOMIC DNA]</scope>
    <source>
        <strain evidence="3 4">22507_15_FS</strain>
    </source>
</reference>
<evidence type="ECO:0000256" key="2">
    <source>
        <dbReference type="SAM" id="SignalP"/>
    </source>
</evidence>
<keyword evidence="2" id="KW-0732">Signal</keyword>
<evidence type="ECO:0000256" key="1">
    <source>
        <dbReference type="SAM" id="MobiDB-lite"/>
    </source>
</evidence>
<accession>A0A9X5B681</accession>
<name>A0A9X5B681_9GAMM</name>
<sequence length="253" mass="28355">MPSRGTRRILVSMLLLCATAMPATGAELYRVELLLFERLQAEPELLSDPYAPVSLPERGVPLWVDSQWTPEPRDTGDIDTESETPGEQVPEILALPREELRLNNIARALENASGYRLVAFTGWQNPFPDGYRTVPLVVDVAADEAGEQRIQGSLQIERRRYLHVQASLHDTHLKVPALDVAPIPRFPVASGLILPLPRYLAPESPAFRETATRLTENRRMRSEEVHYLDAPTFGLVVYFHPITKENGDEEEGG</sequence>
<protein>
    <recommendedName>
        <fullName evidence="5">Peptidoglycan-binding protein CsiV</fullName>
    </recommendedName>
</protein>